<evidence type="ECO:0000256" key="7">
    <source>
        <dbReference type="HAMAP-Rule" id="MF_01337"/>
    </source>
</evidence>
<feature type="region of interest" description="Disordered" evidence="8">
    <location>
        <begin position="1"/>
        <end position="20"/>
    </location>
</feature>
<gene>
    <name evidence="7" type="primary">rplR</name>
    <name evidence="9" type="ORF">A2572_00070</name>
</gene>
<reference evidence="9 10" key="1">
    <citation type="journal article" date="2016" name="Nat. Commun.">
        <title>Thousands of microbial genomes shed light on interconnected biogeochemical processes in an aquifer system.</title>
        <authorList>
            <person name="Anantharaman K."/>
            <person name="Brown C.T."/>
            <person name="Hug L.A."/>
            <person name="Sharon I."/>
            <person name="Castelle C.J."/>
            <person name="Probst A.J."/>
            <person name="Thomas B.C."/>
            <person name="Singh A."/>
            <person name="Wilkins M.J."/>
            <person name="Karaoz U."/>
            <person name="Brodie E.L."/>
            <person name="Williams K.H."/>
            <person name="Hubbard S.S."/>
            <person name="Banfield J.F."/>
        </authorList>
    </citation>
    <scope>NUCLEOTIDE SEQUENCE [LARGE SCALE GENOMIC DNA]</scope>
</reference>
<dbReference type="InterPro" id="IPR005484">
    <property type="entry name" value="Ribosomal_uL18_bac/plant/anim"/>
</dbReference>
<keyword evidence="3 7" id="KW-0694">RNA-binding</keyword>
<evidence type="ECO:0000256" key="4">
    <source>
        <dbReference type="ARBA" id="ARBA00022980"/>
    </source>
</evidence>
<comment type="caution">
    <text evidence="9">The sequence shown here is derived from an EMBL/GenBank/DDBJ whole genome shotgun (WGS) entry which is preliminary data.</text>
</comment>
<dbReference type="Pfam" id="PF00861">
    <property type="entry name" value="Ribosomal_L18p"/>
    <property type="match status" value="1"/>
</dbReference>
<dbReference type="Gene3D" id="3.30.420.100">
    <property type="match status" value="1"/>
</dbReference>
<evidence type="ECO:0000256" key="8">
    <source>
        <dbReference type="SAM" id="MobiDB-lite"/>
    </source>
</evidence>
<dbReference type="InterPro" id="IPR057268">
    <property type="entry name" value="Ribosomal_L18"/>
</dbReference>
<feature type="compositionally biased region" description="Polar residues" evidence="8">
    <location>
        <begin position="1"/>
        <end position="10"/>
    </location>
</feature>
<evidence type="ECO:0000256" key="3">
    <source>
        <dbReference type="ARBA" id="ARBA00022884"/>
    </source>
</evidence>
<dbReference type="InterPro" id="IPR004389">
    <property type="entry name" value="Ribosomal_uL18_bac-type"/>
</dbReference>
<comment type="subunit">
    <text evidence="7">Part of the 50S ribosomal subunit; part of the 5S rRNA/L5/L18/L25 subcomplex. Contacts the 5S and 23S rRNAs.</text>
</comment>
<dbReference type="GO" id="GO:0008097">
    <property type="term" value="F:5S rRNA binding"/>
    <property type="evidence" value="ECO:0007669"/>
    <property type="project" value="TreeGrafter"/>
</dbReference>
<dbReference type="PANTHER" id="PTHR12899:SF3">
    <property type="entry name" value="LARGE RIBOSOMAL SUBUNIT PROTEIN UL18M"/>
    <property type="match status" value="1"/>
</dbReference>
<comment type="similarity">
    <text evidence="1 7">Belongs to the universal ribosomal protein uL18 family.</text>
</comment>
<accession>A0A1F5FWG8</accession>
<sequence length="114" mass="12649">MKHTLNSQAKRQNRIRAKLLARQDKPRLTVKRSNTHIFAQIIDLSGKVLASSSSQSLKDFKGNKTAKSAEVGNNLGQLAKKNKVTEVIFDRGSYKFHGRVKALAEAVRSAGIKF</sequence>
<keyword evidence="4 7" id="KW-0689">Ribosomal protein</keyword>
<evidence type="ECO:0000256" key="5">
    <source>
        <dbReference type="ARBA" id="ARBA00023274"/>
    </source>
</evidence>
<dbReference type="GO" id="GO:0003735">
    <property type="term" value="F:structural constituent of ribosome"/>
    <property type="evidence" value="ECO:0007669"/>
    <property type="project" value="InterPro"/>
</dbReference>
<evidence type="ECO:0000256" key="6">
    <source>
        <dbReference type="ARBA" id="ARBA00035197"/>
    </source>
</evidence>
<evidence type="ECO:0000313" key="9">
    <source>
        <dbReference type="EMBL" id="OGD83942.1"/>
    </source>
</evidence>
<dbReference type="Proteomes" id="UP000179237">
    <property type="component" value="Unassembled WGS sequence"/>
</dbReference>
<keyword evidence="5 7" id="KW-0687">Ribonucleoprotein</keyword>
<dbReference type="NCBIfam" id="TIGR00060">
    <property type="entry name" value="L18_bact"/>
    <property type="match status" value="1"/>
</dbReference>
<comment type="function">
    <text evidence="7">This is one of the proteins that bind and probably mediate the attachment of the 5S RNA into the large ribosomal subunit, where it forms part of the central protuberance.</text>
</comment>
<dbReference type="SUPFAM" id="SSF53137">
    <property type="entry name" value="Translational machinery components"/>
    <property type="match status" value="1"/>
</dbReference>
<dbReference type="EMBL" id="MFAQ01000005">
    <property type="protein sequence ID" value="OGD83942.1"/>
    <property type="molecule type" value="Genomic_DNA"/>
</dbReference>
<evidence type="ECO:0000256" key="1">
    <source>
        <dbReference type="ARBA" id="ARBA00007116"/>
    </source>
</evidence>
<dbReference type="CDD" id="cd00432">
    <property type="entry name" value="Ribosomal_L18_L5e"/>
    <property type="match status" value="1"/>
</dbReference>
<dbReference type="HAMAP" id="MF_01337_B">
    <property type="entry name" value="Ribosomal_uL18_B"/>
    <property type="match status" value="1"/>
</dbReference>
<evidence type="ECO:0000313" key="10">
    <source>
        <dbReference type="Proteomes" id="UP000179237"/>
    </source>
</evidence>
<evidence type="ECO:0000256" key="2">
    <source>
        <dbReference type="ARBA" id="ARBA00022730"/>
    </source>
</evidence>
<dbReference type="GO" id="GO:0022625">
    <property type="term" value="C:cytosolic large ribosomal subunit"/>
    <property type="evidence" value="ECO:0007669"/>
    <property type="project" value="TreeGrafter"/>
</dbReference>
<name>A0A1F5FWG8_9BACT</name>
<organism evidence="9 10">
    <name type="scientific">Candidatus Collierbacteria bacterium RIFOXYD1_FULL_40_9</name>
    <dbReference type="NCBI Taxonomy" id="1817731"/>
    <lineage>
        <taxon>Bacteria</taxon>
        <taxon>Candidatus Collieribacteriota</taxon>
    </lineage>
</organism>
<dbReference type="PANTHER" id="PTHR12899">
    <property type="entry name" value="39S RIBOSOMAL PROTEIN L18, MITOCHONDRIAL"/>
    <property type="match status" value="1"/>
</dbReference>
<proteinExistence type="inferred from homology"/>
<dbReference type="AlphaFoldDB" id="A0A1F5FWG8"/>
<protein>
    <recommendedName>
        <fullName evidence="6 7">Large ribosomal subunit protein uL18</fullName>
    </recommendedName>
</protein>
<keyword evidence="2 7" id="KW-0699">rRNA-binding</keyword>
<dbReference type="GO" id="GO:0006412">
    <property type="term" value="P:translation"/>
    <property type="evidence" value="ECO:0007669"/>
    <property type="project" value="UniProtKB-UniRule"/>
</dbReference>